<sequence>MAAARLLISVFFLLMTAAAATHSATSPLLLSQILSHLGFHELSLAATHSLPISPFPAIAATPTTIFAPSDTALASCSASFCSPPLLLPLHSVPFLLSSSDLRLLPFSTNLQTLNPLHCLSVASTSMVLVNGVPISHPDLFNDGLTVVHGLDSVLPPTLCSAKSPSAVASTNFNFSLDIPLPRFLPPRLLMSFMLHDAIFRLRHGGYGVLSLAIKVRFNDLLSLTNVTLFAVDDSTIFNSEDNESPGSDRDFAGNVRLHVLPNRYVGKDELRSLPVGTTMRTLKEGQDLMVTSAGGLSGDVEINYARVKTPEVVRNLKVMVHALTLPFAKVRVEPGGQSPETGGPAENRTVAVNGPPGAQESKANCGPGHGATVEVEDYHGP</sequence>
<gene>
    <name evidence="1" type="ORF">MLD38_028274</name>
</gene>
<dbReference type="Proteomes" id="UP001057402">
    <property type="component" value="Chromosome 8"/>
</dbReference>
<comment type="caution">
    <text evidence="1">The sequence shown here is derived from an EMBL/GenBank/DDBJ whole genome shotgun (WGS) entry which is preliminary data.</text>
</comment>
<proteinExistence type="predicted"/>
<evidence type="ECO:0000313" key="1">
    <source>
        <dbReference type="EMBL" id="KAI4329952.1"/>
    </source>
</evidence>
<organism evidence="1 2">
    <name type="scientific">Melastoma candidum</name>
    <dbReference type="NCBI Taxonomy" id="119954"/>
    <lineage>
        <taxon>Eukaryota</taxon>
        <taxon>Viridiplantae</taxon>
        <taxon>Streptophyta</taxon>
        <taxon>Embryophyta</taxon>
        <taxon>Tracheophyta</taxon>
        <taxon>Spermatophyta</taxon>
        <taxon>Magnoliopsida</taxon>
        <taxon>eudicotyledons</taxon>
        <taxon>Gunneridae</taxon>
        <taxon>Pentapetalae</taxon>
        <taxon>rosids</taxon>
        <taxon>malvids</taxon>
        <taxon>Myrtales</taxon>
        <taxon>Melastomataceae</taxon>
        <taxon>Melastomatoideae</taxon>
        <taxon>Melastomateae</taxon>
        <taxon>Melastoma</taxon>
    </lineage>
</organism>
<accession>A0ACB9N0B6</accession>
<keyword evidence="2" id="KW-1185">Reference proteome</keyword>
<reference evidence="2" key="1">
    <citation type="journal article" date="2023" name="Front. Plant Sci.">
        <title>Chromosomal-level genome assembly of Melastoma candidum provides insights into trichome evolution.</title>
        <authorList>
            <person name="Zhong Y."/>
            <person name="Wu W."/>
            <person name="Sun C."/>
            <person name="Zou P."/>
            <person name="Liu Y."/>
            <person name="Dai S."/>
            <person name="Zhou R."/>
        </authorList>
    </citation>
    <scope>NUCLEOTIDE SEQUENCE [LARGE SCALE GENOMIC DNA]</scope>
</reference>
<evidence type="ECO:0000313" key="2">
    <source>
        <dbReference type="Proteomes" id="UP001057402"/>
    </source>
</evidence>
<protein>
    <submittedName>
        <fullName evidence="1">Uncharacterized protein</fullName>
    </submittedName>
</protein>
<dbReference type="EMBL" id="CM042887">
    <property type="protein sequence ID" value="KAI4329952.1"/>
    <property type="molecule type" value="Genomic_DNA"/>
</dbReference>
<name>A0ACB9N0B6_9MYRT</name>